<gene>
    <name evidence="2" type="ORF">POVWA2_027480</name>
</gene>
<evidence type="ECO:0000256" key="1">
    <source>
        <dbReference type="SAM" id="MobiDB-lite"/>
    </source>
</evidence>
<dbReference type="Proteomes" id="UP000078550">
    <property type="component" value="Unassembled WGS sequence"/>
</dbReference>
<feature type="region of interest" description="Disordered" evidence="1">
    <location>
        <begin position="61"/>
        <end position="105"/>
    </location>
</feature>
<protein>
    <submittedName>
        <fullName evidence="2">Uncharacterized protein</fullName>
    </submittedName>
</protein>
<dbReference type="AlphaFoldDB" id="A0A1A8YW59"/>
<organism evidence="2 3">
    <name type="scientific">Plasmodium ovale wallikeri</name>
    <dbReference type="NCBI Taxonomy" id="864142"/>
    <lineage>
        <taxon>Eukaryota</taxon>
        <taxon>Sar</taxon>
        <taxon>Alveolata</taxon>
        <taxon>Apicomplexa</taxon>
        <taxon>Aconoidasida</taxon>
        <taxon>Haemosporida</taxon>
        <taxon>Plasmodiidae</taxon>
        <taxon>Plasmodium</taxon>
        <taxon>Plasmodium (Plasmodium)</taxon>
    </lineage>
</organism>
<proteinExistence type="predicted"/>
<evidence type="ECO:0000313" key="3">
    <source>
        <dbReference type="Proteomes" id="UP000078550"/>
    </source>
</evidence>
<evidence type="ECO:0000313" key="2">
    <source>
        <dbReference type="EMBL" id="SBT35929.1"/>
    </source>
</evidence>
<dbReference type="EMBL" id="FLRE01000110">
    <property type="protein sequence ID" value="SBT35929.1"/>
    <property type="molecule type" value="Genomic_DNA"/>
</dbReference>
<sequence length="164" mass="18069">MHLQNYIIVLSRKRSGHFTCSALRPVNNVSTAQLSSGALRTSHVALPTGTYACLHTRTTQTSAAEQSGTQRDSVGLSGAELSAEQKKSNPPIFTSNERSHAMRKKSKISFSKSPCPCNFTRIEERRQLRWAPIAVGSNCGDLFPPTANHTSLYLQKGYFLTIEK</sequence>
<feature type="compositionally biased region" description="Polar residues" evidence="1">
    <location>
        <begin position="61"/>
        <end position="72"/>
    </location>
</feature>
<name>A0A1A8YW59_PLAOA</name>
<reference evidence="3" key="1">
    <citation type="submission" date="2016-05" db="EMBL/GenBank/DDBJ databases">
        <authorList>
            <person name="Naeem Raeece"/>
        </authorList>
    </citation>
    <scope>NUCLEOTIDE SEQUENCE [LARGE SCALE GENOMIC DNA]</scope>
</reference>
<accession>A0A1A8YW59</accession>